<keyword evidence="1" id="KW-1133">Transmembrane helix</keyword>
<dbReference type="Gene3D" id="1.10.10.2360">
    <property type="match status" value="1"/>
</dbReference>
<proteinExistence type="predicted"/>
<dbReference type="AlphaFoldDB" id="A0A445INQ6"/>
<accession>A0A445INQ6</accession>
<reference evidence="2 3" key="1">
    <citation type="submission" date="2018-09" db="EMBL/GenBank/DDBJ databases">
        <title>A high-quality reference genome of wild soybean provides a powerful tool to mine soybean genomes.</title>
        <authorList>
            <person name="Xie M."/>
            <person name="Chung C.Y.L."/>
            <person name="Li M.-W."/>
            <person name="Wong F.-L."/>
            <person name="Chan T.-F."/>
            <person name="Lam H.-M."/>
        </authorList>
    </citation>
    <scope>NUCLEOTIDE SEQUENCE [LARGE SCALE GENOMIC DNA]</scope>
    <source>
        <strain evidence="3">cv. W05</strain>
        <tissue evidence="2">Hypocotyl of etiolated seedlings</tissue>
    </source>
</reference>
<dbReference type="EMBL" id="QZWG01000010">
    <property type="protein sequence ID" value="RZB87709.1"/>
    <property type="molecule type" value="Genomic_DNA"/>
</dbReference>
<sequence length="298" mass="31657">MLNAAVACNVLGVISFNPNSKFCVLINFFSFALIAFGFVCVGEPFRQASWSPFGSQSCFGQNNSSSNPFALKPFGSTTPFGSPIDFGGSSTGVAQLSSPFASNTAFSSSSSPASVVQFPLFGHLQLLILVVHRHHLVNIAFGTSSTPFGTSSTPALGATGTPSFSFGSTQIGHSSAFGSSSPFGSTASPLGGQSSAFGEFKNHWNFDCGLHTPSSTFGNTDIGQSGFGGQQRSGSRVASYMGTTEADSYTSGKLVSIFAMPIYKDKNHEQLRWEDYQLGDKDFFIYNKQFHNFSGFYC</sequence>
<keyword evidence="2" id="KW-0489">Methyltransferase</keyword>
<dbReference type="GO" id="GO:0034398">
    <property type="term" value="P:telomere tethering at nuclear periphery"/>
    <property type="evidence" value="ECO:0007669"/>
    <property type="project" value="TreeGrafter"/>
</dbReference>
<dbReference type="GO" id="GO:0006606">
    <property type="term" value="P:protein import into nucleus"/>
    <property type="evidence" value="ECO:0007669"/>
    <property type="project" value="TreeGrafter"/>
</dbReference>
<keyword evidence="1" id="KW-0472">Membrane</keyword>
<gene>
    <name evidence="2" type="ORF">D0Y65_027328</name>
</gene>
<evidence type="ECO:0000313" key="3">
    <source>
        <dbReference type="Proteomes" id="UP000289340"/>
    </source>
</evidence>
<dbReference type="GO" id="GO:0000973">
    <property type="term" value="P:post-transcriptional tethering of RNA polymerase II gene DNA at nuclear periphery"/>
    <property type="evidence" value="ECO:0007669"/>
    <property type="project" value="TreeGrafter"/>
</dbReference>
<dbReference type="GO" id="GO:0008139">
    <property type="term" value="F:nuclear localization sequence binding"/>
    <property type="evidence" value="ECO:0007669"/>
    <property type="project" value="TreeGrafter"/>
</dbReference>
<feature type="transmembrane region" description="Helical" evidence="1">
    <location>
        <begin position="24"/>
        <end position="42"/>
    </location>
</feature>
<name>A0A445INQ6_GLYSO</name>
<organism evidence="2 3">
    <name type="scientific">Glycine soja</name>
    <name type="common">Wild soybean</name>
    <dbReference type="NCBI Taxonomy" id="3848"/>
    <lineage>
        <taxon>Eukaryota</taxon>
        <taxon>Viridiplantae</taxon>
        <taxon>Streptophyta</taxon>
        <taxon>Embryophyta</taxon>
        <taxon>Tracheophyta</taxon>
        <taxon>Spermatophyta</taxon>
        <taxon>Magnoliopsida</taxon>
        <taxon>eudicotyledons</taxon>
        <taxon>Gunneridae</taxon>
        <taxon>Pentapetalae</taxon>
        <taxon>rosids</taxon>
        <taxon>fabids</taxon>
        <taxon>Fabales</taxon>
        <taxon>Fabaceae</taxon>
        <taxon>Papilionoideae</taxon>
        <taxon>50 kb inversion clade</taxon>
        <taxon>NPAAA clade</taxon>
        <taxon>indigoferoid/millettioid clade</taxon>
        <taxon>Phaseoleae</taxon>
        <taxon>Glycine</taxon>
        <taxon>Glycine subgen. Soja</taxon>
    </lineage>
</organism>
<dbReference type="GO" id="GO:0003723">
    <property type="term" value="F:RNA binding"/>
    <property type="evidence" value="ECO:0007669"/>
    <property type="project" value="TreeGrafter"/>
</dbReference>
<protein>
    <submittedName>
        <fullName evidence="2">Putative lysine-specific demethylase JMJ16 isoform F</fullName>
    </submittedName>
</protein>
<keyword evidence="1" id="KW-0812">Transmembrane</keyword>
<evidence type="ECO:0000256" key="1">
    <source>
        <dbReference type="SAM" id="Phobius"/>
    </source>
</evidence>
<keyword evidence="2" id="KW-0808">Transferase</keyword>
<dbReference type="PANTHER" id="PTHR23198:SF6">
    <property type="entry name" value="NUCLEAR PORE COMPLEX PROTEIN NUP98-NUP96"/>
    <property type="match status" value="1"/>
</dbReference>
<dbReference type="Proteomes" id="UP000289340">
    <property type="component" value="Chromosome 10"/>
</dbReference>
<keyword evidence="3" id="KW-1185">Reference proteome</keyword>
<dbReference type="PANTHER" id="PTHR23198">
    <property type="entry name" value="NUCLEOPORIN"/>
    <property type="match status" value="1"/>
</dbReference>
<evidence type="ECO:0000313" key="2">
    <source>
        <dbReference type="EMBL" id="RZB87709.1"/>
    </source>
</evidence>
<dbReference type="InterPro" id="IPR037665">
    <property type="entry name" value="Nucleoporin_S59-like"/>
</dbReference>
<dbReference type="GO" id="GO:0017056">
    <property type="term" value="F:structural constituent of nuclear pore"/>
    <property type="evidence" value="ECO:0007669"/>
    <property type="project" value="TreeGrafter"/>
</dbReference>
<comment type="caution">
    <text evidence="2">The sequence shown here is derived from an EMBL/GenBank/DDBJ whole genome shotgun (WGS) entry which is preliminary data.</text>
</comment>
<dbReference type="GO" id="GO:0032259">
    <property type="term" value="P:methylation"/>
    <property type="evidence" value="ECO:0007669"/>
    <property type="project" value="UniProtKB-KW"/>
</dbReference>
<dbReference type="GO" id="GO:0008168">
    <property type="term" value="F:methyltransferase activity"/>
    <property type="evidence" value="ECO:0007669"/>
    <property type="project" value="UniProtKB-KW"/>
</dbReference>
<dbReference type="GO" id="GO:0044614">
    <property type="term" value="C:nuclear pore cytoplasmic filaments"/>
    <property type="evidence" value="ECO:0007669"/>
    <property type="project" value="TreeGrafter"/>
</dbReference>
<dbReference type="GO" id="GO:0006405">
    <property type="term" value="P:RNA export from nucleus"/>
    <property type="evidence" value="ECO:0007669"/>
    <property type="project" value="TreeGrafter"/>
</dbReference>